<accession>A0A540W2R9</accession>
<name>A0A540W2R9_9ACTN</name>
<dbReference type="Gene3D" id="1.10.260.40">
    <property type="entry name" value="lambda repressor-like DNA-binding domains"/>
    <property type="match status" value="1"/>
</dbReference>
<dbReference type="SUPFAM" id="SSF47413">
    <property type="entry name" value="lambda repressor-like DNA-binding domains"/>
    <property type="match status" value="1"/>
</dbReference>
<dbReference type="CDD" id="cd00093">
    <property type="entry name" value="HTH_XRE"/>
    <property type="match status" value="1"/>
</dbReference>
<gene>
    <name evidence="2" type="ORF">E6W39_10700</name>
</gene>
<dbReference type="OrthoDB" id="4966777at2"/>
<evidence type="ECO:0000259" key="1">
    <source>
        <dbReference type="PROSITE" id="PS50943"/>
    </source>
</evidence>
<dbReference type="RefSeq" id="WP_141633334.1">
    <property type="nucleotide sequence ID" value="NZ_VIGB01000003.1"/>
</dbReference>
<dbReference type="SMART" id="SM00530">
    <property type="entry name" value="HTH_XRE"/>
    <property type="match status" value="1"/>
</dbReference>
<dbReference type="GO" id="GO:0003677">
    <property type="term" value="F:DNA binding"/>
    <property type="evidence" value="ECO:0007669"/>
    <property type="project" value="InterPro"/>
</dbReference>
<dbReference type="InterPro" id="IPR001387">
    <property type="entry name" value="Cro/C1-type_HTH"/>
</dbReference>
<dbReference type="Pfam" id="PF19054">
    <property type="entry name" value="DUF5753"/>
    <property type="match status" value="1"/>
</dbReference>
<reference evidence="2 3" key="1">
    <citation type="submission" date="2019-06" db="EMBL/GenBank/DDBJ databases">
        <title>Description of Kitasatospora acidophila sp. nov. isolated from pine grove soil, and reclassification of Streptomyces novaecaesareae to Kitasatospora novaeceasareae comb. nov.</title>
        <authorList>
            <person name="Kim M.J."/>
        </authorList>
    </citation>
    <scope>NUCLEOTIDE SEQUENCE [LARGE SCALE GENOMIC DNA]</scope>
    <source>
        <strain evidence="2 3">MMS16-CNU292</strain>
    </source>
</reference>
<dbReference type="EMBL" id="VIGB01000003">
    <property type="protein sequence ID" value="TQF02644.1"/>
    <property type="molecule type" value="Genomic_DNA"/>
</dbReference>
<feature type="domain" description="HTH cro/C1-type" evidence="1">
    <location>
        <begin position="19"/>
        <end position="73"/>
    </location>
</feature>
<dbReference type="Pfam" id="PF13560">
    <property type="entry name" value="HTH_31"/>
    <property type="match status" value="1"/>
</dbReference>
<dbReference type="Proteomes" id="UP000319103">
    <property type="component" value="Unassembled WGS sequence"/>
</dbReference>
<proteinExistence type="predicted"/>
<dbReference type="InterPro" id="IPR010982">
    <property type="entry name" value="Lambda_DNA-bd_dom_sf"/>
</dbReference>
<dbReference type="InterPro" id="IPR043917">
    <property type="entry name" value="DUF5753"/>
</dbReference>
<keyword evidence="3" id="KW-1185">Reference proteome</keyword>
<organism evidence="2 3">
    <name type="scientific">Kitasatospora acidiphila</name>
    <dbReference type="NCBI Taxonomy" id="2567942"/>
    <lineage>
        <taxon>Bacteria</taxon>
        <taxon>Bacillati</taxon>
        <taxon>Actinomycetota</taxon>
        <taxon>Actinomycetes</taxon>
        <taxon>Kitasatosporales</taxon>
        <taxon>Streptomycetaceae</taxon>
        <taxon>Kitasatospora</taxon>
    </lineage>
</organism>
<sequence>MTFDPDELGRSKQDLAENLRALRKRAGLSGEELARYCNMSQSKISKIETGKIDPSLTDVECILRALGASPKMVSEMTSLARLASTEWQDKRSSWRRGVVRRQAELAALEAAATRLRFFLPSMITGLLATPEYVKASLAYTPGDKSAAMARKLERQAILYDKSKNFSFILTEQAVNWAVVSPPAMSVQIDRLTSLSHLANVNLGVIPYGTVLPRGPMNTFTVYDGRLATAETFTGRMVFQDPRDVRQYLDIFSPFEQCAVFEQDAREHLNEWSRRYRQ</sequence>
<protein>
    <submittedName>
        <fullName evidence="2">Helix-turn-helix domain-containing protein</fullName>
    </submittedName>
</protein>
<dbReference type="AlphaFoldDB" id="A0A540W2R9"/>
<evidence type="ECO:0000313" key="3">
    <source>
        <dbReference type="Proteomes" id="UP000319103"/>
    </source>
</evidence>
<evidence type="ECO:0000313" key="2">
    <source>
        <dbReference type="EMBL" id="TQF02644.1"/>
    </source>
</evidence>
<comment type="caution">
    <text evidence="2">The sequence shown here is derived from an EMBL/GenBank/DDBJ whole genome shotgun (WGS) entry which is preliminary data.</text>
</comment>
<dbReference type="PROSITE" id="PS50943">
    <property type="entry name" value="HTH_CROC1"/>
    <property type="match status" value="1"/>
</dbReference>